<dbReference type="Proteomes" id="UP001152531">
    <property type="component" value="Unassembled WGS sequence"/>
</dbReference>
<keyword evidence="2" id="KW-1185">Reference proteome</keyword>
<protein>
    <submittedName>
        <fullName evidence="1">Uncharacterized protein</fullName>
    </submittedName>
</protein>
<proteinExistence type="predicted"/>
<sequence>MDPQAFKAETNLSISRIGALYKDFTAYRELNPEGYEANIQSWLKIFEIMLENDHFDKLSLPSKLTITNDLALKTIGKPLSINLVIQELMKSKDLIPVSVFLDFETEIYQYLNPSTSIFQYLSPFHWAKRVNEVATGVLSIFSSDSERYIVMKHLQSYSKTVLAEIEKENDGLYSSKLYNYKLFKQLLTRLTPKITDLDIKILIKHISRDLKKCSVMYTEDDMICKFDASEVNDEDIGIAQLKWNIQEITKQLESIQERIESTKSKIKAFPVEKIKEKSVKVRIMSLLNTKKVQEASYENISKTHDNLYEILTKMNEATSNIKVFNALKQSSIVLGELNQQIDIDELAEVKEELEDSMQQTNEVSEMLGGVDEDMEEEYESLVKQMEEESLVKEDPQKEHSKEHSKEHLKEHSKGSHKDSQKDSQQPSDDLELINRLNNLKVDNTPIKELSPNKPLPEPST</sequence>
<reference evidence="1" key="1">
    <citation type="submission" date="2022-06" db="EMBL/GenBank/DDBJ databases">
        <authorList>
            <person name="Legras J.-L."/>
            <person name="Devillers H."/>
            <person name="Grondin C."/>
        </authorList>
    </citation>
    <scope>NUCLEOTIDE SEQUENCE</scope>
    <source>
        <strain evidence="1">CLIB 1444</strain>
    </source>
</reference>
<gene>
    <name evidence="1" type="ORF">CLIB1444_02S09230</name>
</gene>
<organism evidence="1 2">
    <name type="scientific">[Candida] jaroonii</name>
    <dbReference type="NCBI Taxonomy" id="467808"/>
    <lineage>
        <taxon>Eukaryota</taxon>
        <taxon>Fungi</taxon>
        <taxon>Dikarya</taxon>
        <taxon>Ascomycota</taxon>
        <taxon>Saccharomycotina</taxon>
        <taxon>Pichiomycetes</taxon>
        <taxon>Debaryomycetaceae</taxon>
        <taxon>Yamadazyma</taxon>
    </lineage>
</organism>
<evidence type="ECO:0000313" key="2">
    <source>
        <dbReference type="Proteomes" id="UP001152531"/>
    </source>
</evidence>
<dbReference type="EMBL" id="CALSDN010000002">
    <property type="protein sequence ID" value="CAH6719468.1"/>
    <property type="molecule type" value="Genomic_DNA"/>
</dbReference>
<evidence type="ECO:0000313" key="1">
    <source>
        <dbReference type="EMBL" id="CAH6719468.1"/>
    </source>
</evidence>
<accession>A0ACA9Y3B9</accession>
<name>A0ACA9Y3B9_9ASCO</name>
<comment type="caution">
    <text evidence="1">The sequence shown here is derived from an EMBL/GenBank/DDBJ whole genome shotgun (WGS) entry which is preliminary data.</text>
</comment>